<dbReference type="InterPro" id="IPR029058">
    <property type="entry name" value="AB_hydrolase_fold"/>
</dbReference>
<organism evidence="2 3">
    <name type="scientific">Solanum bulbocastanum</name>
    <name type="common">Wild potato</name>
    <dbReference type="NCBI Taxonomy" id="147425"/>
    <lineage>
        <taxon>Eukaryota</taxon>
        <taxon>Viridiplantae</taxon>
        <taxon>Streptophyta</taxon>
        <taxon>Embryophyta</taxon>
        <taxon>Tracheophyta</taxon>
        <taxon>Spermatophyta</taxon>
        <taxon>Magnoliopsida</taxon>
        <taxon>eudicotyledons</taxon>
        <taxon>Gunneridae</taxon>
        <taxon>Pentapetalae</taxon>
        <taxon>asterids</taxon>
        <taxon>lamiids</taxon>
        <taxon>Solanales</taxon>
        <taxon>Solanaceae</taxon>
        <taxon>Solanoideae</taxon>
        <taxon>Solaneae</taxon>
        <taxon>Solanum</taxon>
    </lineage>
</organism>
<protein>
    <recommendedName>
        <fullName evidence="1">Serine aminopeptidase S33 domain-containing protein</fullName>
    </recommendedName>
</protein>
<dbReference type="GO" id="GO:0016787">
    <property type="term" value="F:hydrolase activity"/>
    <property type="evidence" value="ECO:0007669"/>
    <property type="project" value="UniProtKB-ARBA"/>
</dbReference>
<dbReference type="AlphaFoldDB" id="A0AAN8Y6B1"/>
<evidence type="ECO:0000259" key="1">
    <source>
        <dbReference type="Pfam" id="PF12146"/>
    </source>
</evidence>
<evidence type="ECO:0000313" key="2">
    <source>
        <dbReference type="EMBL" id="KAK6780792.1"/>
    </source>
</evidence>
<dbReference type="InterPro" id="IPR022742">
    <property type="entry name" value="Hydrolase_4"/>
</dbReference>
<evidence type="ECO:0000313" key="3">
    <source>
        <dbReference type="Proteomes" id="UP001371456"/>
    </source>
</evidence>
<sequence length="352" mass="40030">MGVEYHEVFIRNSRGVQLFTCRWLPFSSPKALVFLCHGYGMECSRFMRGVGTKLANNGYAVFGIDYEGHGRSAGARCYIKKFDNIVNDCSEFFKSVCAQEEYREKTRFLYGESMGGAVALLTHKKDPSFWQGALLVAPMCKISEKVKPHPMVISLLTKVEDVIPRWKIVPTKDVIDSAFKEPAKREEVRGNKLIYQAKPRLKTALEMLRTSMHLEESLHEVTLPFLVLHGEADIVTDPEISKALYEQASSKDKTIKLYPGMWHGLTYGEPEENIEIVFSDIISWLDKRNGESIDDAGLIERSVCLATSTPPYEVRTISSPITMKETKPQRTRPQANYLCGWKGRRMHHHSSM</sequence>
<dbReference type="Gene3D" id="3.40.50.1820">
    <property type="entry name" value="alpha/beta hydrolase"/>
    <property type="match status" value="1"/>
</dbReference>
<accession>A0AAN8Y6B1</accession>
<dbReference type="InterPro" id="IPR000073">
    <property type="entry name" value="AB_hydrolase_1"/>
</dbReference>
<feature type="domain" description="Serine aminopeptidase S33" evidence="1">
    <location>
        <begin position="28"/>
        <end position="269"/>
    </location>
</feature>
<gene>
    <name evidence="2" type="ORF">RDI58_022976</name>
</gene>
<dbReference type="PRINTS" id="PR00111">
    <property type="entry name" value="ABHYDROLASE"/>
</dbReference>
<comment type="caution">
    <text evidence="2">The sequence shown here is derived from an EMBL/GenBank/DDBJ whole genome shotgun (WGS) entry which is preliminary data.</text>
</comment>
<dbReference type="PANTHER" id="PTHR11614">
    <property type="entry name" value="PHOSPHOLIPASE-RELATED"/>
    <property type="match status" value="1"/>
</dbReference>
<name>A0AAN8Y6B1_SOLBU</name>
<dbReference type="Proteomes" id="UP001371456">
    <property type="component" value="Unassembled WGS sequence"/>
</dbReference>
<dbReference type="FunFam" id="3.40.50.1820:FF:000036">
    <property type="entry name" value="Alpha/beta-Hydrolases superfamily protein"/>
    <property type="match status" value="1"/>
</dbReference>
<keyword evidence="3" id="KW-1185">Reference proteome</keyword>
<proteinExistence type="predicted"/>
<dbReference type="SUPFAM" id="SSF53474">
    <property type="entry name" value="alpha/beta-Hydrolases"/>
    <property type="match status" value="1"/>
</dbReference>
<dbReference type="EMBL" id="JBANQN010000009">
    <property type="protein sequence ID" value="KAK6780792.1"/>
    <property type="molecule type" value="Genomic_DNA"/>
</dbReference>
<reference evidence="2 3" key="1">
    <citation type="submission" date="2024-02" db="EMBL/GenBank/DDBJ databases">
        <title>de novo genome assembly of Solanum bulbocastanum strain 11H21.</title>
        <authorList>
            <person name="Hosaka A.J."/>
        </authorList>
    </citation>
    <scope>NUCLEOTIDE SEQUENCE [LARGE SCALE GENOMIC DNA]</scope>
    <source>
        <tissue evidence="2">Young leaves</tissue>
    </source>
</reference>
<dbReference type="InterPro" id="IPR051044">
    <property type="entry name" value="MAG_DAG_Lipase"/>
</dbReference>
<dbReference type="Pfam" id="PF12146">
    <property type="entry name" value="Hydrolase_4"/>
    <property type="match status" value="1"/>
</dbReference>